<sequence length="234" mass="26291">MQEFIILEEGFGPLPFFPFFASLRQDRIKRRRCREGREPTIPLIPTLSTPRGFSTFFGELTNRSSERAPVQWVQSVFDFFFLCSDSCAWCSLLPNMGICIPCLIYSITMLFDSKPPRPGVWNRGDKIHYSDGQRGLNGQETLKKKRSDLRSTSVQTAVNVDHQNMSLSEADIIKSDINTSEISTVDPSNILECLPIGSKLHLPQKLTTNISSVRRNIGVEGIVAIGRLAFPDPP</sequence>
<reference evidence="1 2" key="1">
    <citation type="submission" date="2019-04" db="EMBL/GenBank/DDBJ databases">
        <title>Fungal friends and foes A comparative genomics study of 23 Aspergillus species from section Flavi.</title>
        <authorList>
            <consortium name="DOE Joint Genome Institute"/>
            <person name="Kjaerbolling I."/>
            <person name="Vesth T.C."/>
            <person name="Frisvad J.C."/>
            <person name="Nybo J.L."/>
            <person name="Theobald S."/>
            <person name="Kildgaard S."/>
            <person name="Petersen T.I."/>
            <person name="Kuo A."/>
            <person name="Sato A."/>
            <person name="Lyhne E.K."/>
            <person name="Kogle M.E."/>
            <person name="Wiebenga A."/>
            <person name="Kun R.S."/>
            <person name="Lubbers R.J."/>
            <person name="Makela M.R."/>
            <person name="Barry K."/>
            <person name="Chovatia M."/>
            <person name="Clum A."/>
            <person name="Daum C."/>
            <person name="Haridas S."/>
            <person name="He G."/>
            <person name="LaButti K."/>
            <person name="Lipzen A."/>
            <person name="Mondo S."/>
            <person name="Pangilinan J."/>
            <person name="Riley R."/>
            <person name="Salamov A."/>
            <person name="Simmons B.A."/>
            <person name="Magnuson J.K."/>
            <person name="Henrissat B."/>
            <person name="Mortensen U.H."/>
            <person name="Larsen T.O."/>
            <person name="De vries R.P."/>
            <person name="Grigoriev I.V."/>
            <person name="Machida M."/>
            <person name="Baker S.E."/>
            <person name="Andersen M.R."/>
        </authorList>
    </citation>
    <scope>NUCLEOTIDE SEQUENCE [LARGE SCALE GENOMIC DNA]</scope>
    <source>
        <strain evidence="1 2">CBS 117618</strain>
    </source>
</reference>
<evidence type="ECO:0000313" key="2">
    <source>
        <dbReference type="Proteomes" id="UP000326532"/>
    </source>
</evidence>
<proteinExistence type="predicted"/>
<keyword evidence="2" id="KW-1185">Reference proteome</keyword>
<dbReference type="VEuPathDB" id="FungiDB:BDV34DRAFT_583"/>
<dbReference type="Proteomes" id="UP000326532">
    <property type="component" value="Unassembled WGS sequence"/>
</dbReference>
<dbReference type="AlphaFoldDB" id="A0A5N6E3R1"/>
<organism evidence="1 2">
    <name type="scientific">Aspergillus parasiticus</name>
    <dbReference type="NCBI Taxonomy" id="5067"/>
    <lineage>
        <taxon>Eukaryota</taxon>
        <taxon>Fungi</taxon>
        <taxon>Dikarya</taxon>
        <taxon>Ascomycota</taxon>
        <taxon>Pezizomycotina</taxon>
        <taxon>Eurotiomycetes</taxon>
        <taxon>Eurotiomycetidae</taxon>
        <taxon>Eurotiales</taxon>
        <taxon>Aspergillaceae</taxon>
        <taxon>Aspergillus</taxon>
        <taxon>Aspergillus subgen. Circumdati</taxon>
    </lineage>
</organism>
<accession>A0A5N6E3R1</accession>
<evidence type="ECO:0000313" key="1">
    <source>
        <dbReference type="EMBL" id="KAB8212202.1"/>
    </source>
</evidence>
<gene>
    <name evidence="1" type="ORF">BDV34DRAFT_583</name>
</gene>
<protein>
    <submittedName>
        <fullName evidence="1">Uncharacterized protein</fullName>
    </submittedName>
</protein>
<name>A0A5N6E3R1_ASPPA</name>
<dbReference type="EMBL" id="ML734936">
    <property type="protein sequence ID" value="KAB8212202.1"/>
    <property type="molecule type" value="Genomic_DNA"/>
</dbReference>